<reference evidence="2" key="2">
    <citation type="journal article" date="2015" name="Fish Shellfish Immunol.">
        <title>Early steps in the European eel (Anguilla anguilla)-Vibrio vulnificus interaction in the gills: Role of the RtxA13 toxin.</title>
        <authorList>
            <person name="Callol A."/>
            <person name="Pajuelo D."/>
            <person name="Ebbesson L."/>
            <person name="Teles M."/>
            <person name="MacKenzie S."/>
            <person name="Amaro C."/>
        </authorList>
    </citation>
    <scope>NUCLEOTIDE SEQUENCE</scope>
</reference>
<proteinExistence type="predicted"/>
<keyword evidence="1" id="KW-0472">Membrane</keyword>
<name>A0A0E9WP36_ANGAN</name>
<protein>
    <submittedName>
        <fullName evidence="2">Uncharacterized protein</fullName>
    </submittedName>
</protein>
<keyword evidence="1" id="KW-1133">Transmembrane helix</keyword>
<dbReference type="EMBL" id="GBXM01017272">
    <property type="protein sequence ID" value="JAH91305.1"/>
    <property type="molecule type" value="Transcribed_RNA"/>
</dbReference>
<evidence type="ECO:0000256" key="1">
    <source>
        <dbReference type="SAM" id="Phobius"/>
    </source>
</evidence>
<dbReference type="AlphaFoldDB" id="A0A0E9WP36"/>
<evidence type="ECO:0000313" key="2">
    <source>
        <dbReference type="EMBL" id="JAH91305.1"/>
    </source>
</evidence>
<sequence>MHSMIFSTNSVLSSIYCKYERFILLFFIVTMLHLYFNCPARYDCNIGR</sequence>
<reference evidence="2" key="1">
    <citation type="submission" date="2014-11" db="EMBL/GenBank/DDBJ databases">
        <authorList>
            <person name="Amaro Gonzalez C."/>
        </authorList>
    </citation>
    <scope>NUCLEOTIDE SEQUENCE</scope>
</reference>
<organism evidence="2">
    <name type="scientific">Anguilla anguilla</name>
    <name type="common">European freshwater eel</name>
    <name type="synonym">Muraena anguilla</name>
    <dbReference type="NCBI Taxonomy" id="7936"/>
    <lineage>
        <taxon>Eukaryota</taxon>
        <taxon>Metazoa</taxon>
        <taxon>Chordata</taxon>
        <taxon>Craniata</taxon>
        <taxon>Vertebrata</taxon>
        <taxon>Euteleostomi</taxon>
        <taxon>Actinopterygii</taxon>
        <taxon>Neopterygii</taxon>
        <taxon>Teleostei</taxon>
        <taxon>Anguilliformes</taxon>
        <taxon>Anguillidae</taxon>
        <taxon>Anguilla</taxon>
    </lineage>
</organism>
<feature type="transmembrane region" description="Helical" evidence="1">
    <location>
        <begin position="21"/>
        <end position="36"/>
    </location>
</feature>
<keyword evidence="1" id="KW-0812">Transmembrane</keyword>
<accession>A0A0E9WP36</accession>